<dbReference type="SUPFAM" id="SSF51395">
    <property type="entry name" value="FMN-linked oxidoreductases"/>
    <property type="match status" value="1"/>
</dbReference>
<evidence type="ECO:0000259" key="6">
    <source>
        <dbReference type="PROSITE" id="PS51349"/>
    </source>
</evidence>
<dbReference type="CDD" id="cd00609">
    <property type="entry name" value="AAT_like"/>
    <property type="match status" value="1"/>
</dbReference>
<comment type="caution">
    <text evidence="7">The sequence shown here is derived from an EMBL/GenBank/DDBJ whole genome shotgun (WGS) entry which is preliminary data.</text>
</comment>
<dbReference type="InterPro" id="IPR012133">
    <property type="entry name" value="Alpha-hydoxy_acid_DH_FMN"/>
</dbReference>
<evidence type="ECO:0000256" key="2">
    <source>
        <dbReference type="ARBA" id="ARBA00022630"/>
    </source>
</evidence>
<dbReference type="InterPro" id="IPR013785">
    <property type="entry name" value="Aldolase_TIM"/>
</dbReference>
<keyword evidence="4" id="KW-0560">Oxidoreductase</keyword>
<sequence length="821" mass="86849">MTGRDQPTAPIGPLPLSIAEYAERARSRTDPGVWDFIEGGAGGERTLAANREAFERVRLRPRVLTGTAEPDLSTTILGRRWAAPLGVAPLAYHTLMHPDGEVATARAAGAAGLPVVVSTFAGRSFEDIAQATDSPLWLQVYCFRDRGTTLRLIQRAERAGFEALVLTVDTPRLGRRLRDLRNEFRLPPHITPANLPAEGADYSSPSAHSRTEMDPGLDWSVIAWLRSASRLPVLVKGILTAEDAERAIAAGVDGIVVSNHGGRQLDGAPAALDALAGIATAVRGRCALLVDGGVRTGADVLASLASGADAVLLGRPVLHGLAVGGGDGVRHVLDLAVGELAEAMSLTGTPSAARADSALLTAPAPAAAPPASSPAVPTTLSAPAVLRRADLHASVSDPVLDTMNFLNEITGRFPDAVSFAPGRPYEEFFETEEVFGHIRRYLDHLAAGHASPEAIRTALYQYGPTAGLIRDVIADSLRVEEGMDVPAASIVVTVGAQEAMLLVLRALFAGPQDVLLVASPCYVGITGAARLLDIPVRPVEERAGGIEPADVETAVRAELAAGRRPRAFYIVPDHSNPTGSTMSREARQELLDVARRYGLLLLEDSPYRMVSAGRQLPTLKALDQDRLVVHLGSYSKSVFPGARVGFVVADQIVRNESGGESLLADELAKIKSMVTVNTPALSQAAVAGALLAVGGRLADRNAPAAKHYGEALRVTLDQLEKHFPGGGPESPERPAHGVRWNAPSGGFFLSVRVPFTADNTALLRSAGEHGVVWTPMSYFYPEAGGDREIRLSFSYLGHDRIEEGIGRLAAFIREQSPADAG</sequence>
<evidence type="ECO:0000256" key="5">
    <source>
        <dbReference type="ARBA" id="ARBA00024042"/>
    </source>
</evidence>
<reference evidence="7 8" key="1">
    <citation type="submission" date="2024-10" db="EMBL/GenBank/DDBJ databases">
        <title>The Natural Products Discovery Center: Release of the First 8490 Sequenced Strains for Exploring Actinobacteria Biosynthetic Diversity.</title>
        <authorList>
            <person name="Kalkreuter E."/>
            <person name="Kautsar S.A."/>
            <person name="Yang D."/>
            <person name="Bader C.D."/>
            <person name="Teijaro C.N."/>
            <person name="Fluegel L."/>
            <person name="Davis C.M."/>
            <person name="Simpson J.R."/>
            <person name="Lauterbach L."/>
            <person name="Steele A.D."/>
            <person name="Gui C."/>
            <person name="Meng S."/>
            <person name="Li G."/>
            <person name="Viehrig K."/>
            <person name="Ye F."/>
            <person name="Su P."/>
            <person name="Kiefer A.F."/>
            <person name="Nichols A."/>
            <person name="Cepeda A.J."/>
            <person name="Yan W."/>
            <person name="Fan B."/>
            <person name="Jiang Y."/>
            <person name="Adhikari A."/>
            <person name="Zheng C.-J."/>
            <person name="Schuster L."/>
            <person name="Cowan T.M."/>
            <person name="Smanski M.J."/>
            <person name="Chevrette M.G."/>
            <person name="De Carvalho L.P.S."/>
            <person name="Shen B."/>
        </authorList>
    </citation>
    <scope>NUCLEOTIDE SEQUENCE [LARGE SCALE GENOMIC DNA]</scope>
    <source>
        <strain evidence="7 8">NPDC053399</strain>
    </source>
</reference>
<gene>
    <name evidence="7" type="ORF">ACIGXA_10095</name>
</gene>
<dbReference type="CDD" id="cd02809">
    <property type="entry name" value="alpha_hydroxyacid_oxid_FMN"/>
    <property type="match status" value="1"/>
</dbReference>
<dbReference type="Gene3D" id="3.20.20.70">
    <property type="entry name" value="Aldolase class I"/>
    <property type="match status" value="1"/>
</dbReference>
<dbReference type="PANTHER" id="PTHR10578:SF107">
    <property type="entry name" value="2-HYDROXYACID OXIDASE 1"/>
    <property type="match status" value="1"/>
</dbReference>
<dbReference type="PROSITE" id="PS00557">
    <property type="entry name" value="FMN_HYDROXY_ACID_DH_1"/>
    <property type="match status" value="1"/>
</dbReference>
<dbReference type="InterPro" id="IPR015421">
    <property type="entry name" value="PyrdxlP-dep_Trfase_major"/>
</dbReference>
<keyword evidence="7" id="KW-0032">Aminotransferase</keyword>
<keyword evidence="8" id="KW-1185">Reference proteome</keyword>
<evidence type="ECO:0000256" key="3">
    <source>
        <dbReference type="ARBA" id="ARBA00022643"/>
    </source>
</evidence>
<dbReference type="InterPro" id="IPR037396">
    <property type="entry name" value="FMN_HAD"/>
</dbReference>
<dbReference type="SUPFAM" id="SSF53383">
    <property type="entry name" value="PLP-dependent transferases"/>
    <property type="match status" value="1"/>
</dbReference>
<keyword evidence="2" id="KW-0285">Flavoprotein</keyword>
<dbReference type="PROSITE" id="PS51349">
    <property type="entry name" value="FMN_HYDROXY_ACID_DH_2"/>
    <property type="match status" value="1"/>
</dbReference>
<dbReference type="Gene3D" id="3.40.640.10">
    <property type="entry name" value="Type I PLP-dependent aspartate aminotransferase-like (Major domain)"/>
    <property type="match status" value="1"/>
</dbReference>
<dbReference type="InterPro" id="IPR000262">
    <property type="entry name" value="FMN-dep_DH"/>
</dbReference>
<dbReference type="InterPro" id="IPR015422">
    <property type="entry name" value="PyrdxlP-dep_Trfase_small"/>
</dbReference>
<name>A0ABW8C360_9ACTN</name>
<protein>
    <submittedName>
        <fullName evidence="7">Aminotransferase class I/II-fold pyridoxal phosphate-dependent enzyme</fullName>
    </submittedName>
</protein>
<comment type="cofactor">
    <cofactor evidence="1">
        <name>FMN</name>
        <dbReference type="ChEBI" id="CHEBI:58210"/>
    </cofactor>
</comment>
<dbReference type="Proteomes" id="UP001614394">
    <property type="component" value="Unassembled WGS sequence"/>
</dbReference>
<comment type="similarity">
    <text evidence="5">Belongs to the FMN-dependent alpha-hydroxy acid dehydrogenase family.</text>
</comment>
<dbReference type="PANTHER" id="PTHR10578">
    <property type="entry name" value="S -2-HYDROXY-ACID OXIDASE-RELATED"/>
    <property type="match status" value="1"/>
</dbReference>
<organism evidence="7 8">
    <name type="scientific">Streptomyces fildesensis</name>
    <dbReference type="NCBI Taxonomy" id="375757"/>
    <lineage>
        <taxon>Bacteria</taxon>
        <taxon>Bacillati</taxon>
        <taxon>Actinomycetota</taxon>
        <taxon>Actinomycetes</taxon>
        <taxon>Kitasatosporales</taxon>
        <taxon>Streptomycetaceae</taxon>
        <taxon>Streptomyces</taxon>
    </lineage>
</organism>
<proteinExistence type="inferred from homology"/>
<evidence type="ECO:0000313" key="8">
    <source>
        <dbReference type="Proteomes" id="UP001614394"/>
    </source>
</evidence>
<dbReference type="Gene3D" id="3.90.1150.10">
    <property type="entry name" value="Aspartate Aminotransferase, domain 1"/>
    <property type="match status" value="1"/>
</dbReference>
<evidence type="ECO:0000256" key="4">
    <source>
        <dbReference type="ARBA" id="ARBA00023002"/>
    </source>
</evidence>
<dbReference type="InterPro" id="IPR004839">
    <property type="entry name" value="Aminotransferase_I/II_large"/>
</dbReference>
<dbReference type="InterPro" id="IPR008259">
    <property type="entry name" value="FMN_hydac_DH_AS"/>
</dbReference>
<dbReference type="Pfam" id="PF00155">
    <property type="entry name" value="Aminotran_1_2"/>
    <property type="match status" value="1"/>
</dbReference>
<keyword evidence="3" id="KW-0288">FMN</keyword>
<dbReference type="InterPro" id="IPR015424">
    <property type="entry name" value="PyrdxlP-dep_Trfase"/>
</dbReference>
<dbReference type="EMBL" id="JBITYG010000002">
    <property type="protein sequence ID" value="MFI9100868.1"/>
    <property type="molecule type" value="Genomic_DNA"/>
</dbReference>
<dbReference type="GO" id="GO:0008483">
    <property type="term" value="F:transaminase activity"/>
    <property type="evidence" value="ECO:0007669"/>
    <property type="project" value="UniProtKB-KW"/>
</dbReference>
<accession>A0ABW8C360</accession>
<dbReference type="Pfam" id="PF01070">
    <property type="entry name" value="FMN_dh"/>
    <property type="match status" value="1"/>
</dbReference>
<evidence type="ECO:0000256" key="1">
    <source>
        <dbReference type="ARBA" id="ARBA00001917"/>
    </source>
</evidence>
<feature type="domain" description="FMN hydroxy acid dehydrogenase" evidence="6">
    <location>
        <begin position="10"/>
        <end position="365"/>
    </location>
</feature>
<dbReference type="RefSeq" id="WP_399646578.1">
    <property type="nucleotide sequence ID" value="NZ_JBITYG010000002.1"/>
</dbReference>
<evidence type="ECO:0000313" key="7">
    <source>
        <dbReference type="EMBL" id="MFI9100868.1"/>
    </source>
</evidence>
<keyword evidence="7" id="KW-0808">Transferase</keyword>